<comment type="caution">
    <text evidence="2">The sequence shown here is derived from an EMBL/GenBank/DDBJ whole genome shotgun (WGS) entry which is preliminary data.</text>
</comment>
<organism evidence="2 3">
    <name type="scientific">Pararhizobium mangrovi</name>
    <dbReference type="NCBI Taxonomy" id="2590452"/>
    <lineage>
        <taxon>Bacteria</taxon>
        <taxon>Pseudomonadati</taxon>
        <taxon>Pseudomonadota</taxon>
        <taxon>Alphaproteobacteria</taxon>
        <taxon>Hyphomicrobiales</taxon>
        <taxon>Rhizobiaceae</taxon>
        <taxon>Rhizobium/Agrobacterium group</taxon>
        <taxon>Pararhizobium</taxon>
    </lineage>
</organism>
<feature type="compositionally biased region" description="Basic and acidic residues" evidence="1">
    <location>
        <begin position="26"/>
        <end position="39"/>
    </location>
</feature>
<gene>
    <name evidence="2" type="ORF">FJU11_00550</name>
</gene>
<evidence type="ECO:0000313" key="2">
    <source>
        <dbReference type="EMBL" id="TPW32750.1"/>
    </source>
</evidence>
<keyword evidence="3" id="KW-1185">Reference proteome</keyword>
<dbReference type="Pfam" id="PF05521">
    <property type="entry name" value="Phage_HCP"/>
    <property type="match status" value="1"/>
</dbReference>
<dbReference type="OrthoDB" id="7478737at2"/>
<reference evidence="2 3" key="1">
    <citation type="submission" date="2019-06" db="EMBL/GenBank/DDBJ databases">
        <authorList>
            <person name="Li M."/>
        </authorList>
    </citation>
    <scope>NUCLEOTIDE SEQUENCE [LARGE SCALE GENOMIC DNA]</scope>
    <source>
        <strain evidence="2 3">BGMRC6574</strain>
    </source>
</reference>
<feature type="region of interest" description="Disordered" evidence="1">
    <location>
        <begin position="1"/>
        <end position="42"/>
    </location>
</feature>
<accession>A0A506UHG4</accession>
<dbReference type="InterPro" id="IPR038666">
    <property type="entry name" value="SSP1_head-tail_sf"/>
</dbReference>
<dbReference type="Gene3D" id="2.40.10.270">
    <property type="entry name" value="Bacteriophage SPP1 head-tail adaptor protein"/>
    <property type="match status" value="1"/>
</dbReference>
<name>A0A506UHG4_9HYPH</name>
<feature type="compositionally biased region" description="Basic and acidic residues" evidence="1">
    <location>
        <begin position="1"/>
        <end position="17"/>
    </location>
</feature>
<protein>
    <submittedName>
        <fullName evidence="2">Head-tail adaptor protein</fullName>
    </submittedName>
</protein>
<dbReference type="AlphaFoldDB" id="A0A506UHG4"/>
<sequence>MAERQRNSRMGEHAGDRGRRRIPHPAQHDELGGPRRHGGEPMMRIGDLDRRIVVQRSTKSYNEFNDPVYTWTDIADVAASRIDVSDTQKYAYGMTFSTKLTRFVVRWSALIRDLQSSDRIQHENLTGFVKGVKETRDGRRRFLEITATFGS</sequence>
<dbReference type="Proteomes" id="UP000320314">
    <property type="component" value="Unassembled WGS sequence"/>
</dbReference>
<evidence type="ECO:0000313" key="3">
    <source>
        <dbReference type="Proteomes" id="UP000320314"/>
    </source>
</evidence>
<dbReference type="EMBL" id="VHLH01000001">
    <property type="protein sequence ID" value="TPW32750.1"/>
    <property type="molecule type" value="Genomic_DNA"/>
</dbReference>
<evidence type="ECO:0000256" key="1">
    <source>
        <dbReference type="SAM" id="MobiDB-lite"/>
    </source>
</evidence>
<proteinExistence type="predicted"/>
<dbReference type="InterPro" id="IPR008767">
    <property type="entry name" value="Phage_SPP1_head-tail_adaptor"/>
</dbReference>